<evidence type="ECO:0000313" key="2">
    <source>
        <dbReference type="EMBL" id="KAL3506927.1"/>
    </source>
</evidence>
<sequence>MIPPYLRSQHPPPTKMWTTSGNNSALTSTNTSTGRVTRDKKAGVATSTIDSTSGSGVQMVVTTSRTKSNMNTSTMGKVQRMQTRFGVQLFSSQGSSNNENQTKTTK</sequence>
<keyword evidence="3" id="KW-1185">Reference proteome</keyword>
<feature type="compositionally biased region" description="Polar residues" evidence="1">
    <location>
        <begin position="45"/>
        <end position="56"/>
    </location>
</feature>
<organism evidence="2 3">
    <name type="scientific">Cinchona calisaya</name>
    <dbReference type="NCBI Taxonomy" id="153742"/>
    <lineage>
        <taxon>Eukaryota</taxon>
        <taxon>Viridiplantae</taxon>
        <taxon>Streptophyta</taxon>
        <taxon>Embryophyta</taxon>
        <taxon>Tracheophyta</taxon>
        <taxon>Spermatophyta</taxon>
        <taxon>Magnoliopsida</taxon>
        <taxon>eudicotyledons</taxon>
        <taxon>Gunneridae</taxon>
        <taxon>Pentapetalae</taxon>
        <taxon>asterids</taxon>
        <taxon>lamiids</taxon>
        <taxon>Gentianales</taxon>
        <taxon>Rubiaceae</taxon>
        <taxon>Cinchonoideae</taxon>
        <taxon>Cinchoneae</taxon>
        <taxon>Cinchona</taxon>
    </lineage>
</organism>
<dbReference type="EMBL" id="JBJUIK010000013">
    <property type="protein sequence ID" value="KAL3506927.1"/>
    <property type="molecule type" value="Genomic_DNA"/>
</dbReference>
<feature type="compositionally biased region" description="Low complexity" evidence="1">
    <location>
        <begin position="18"/>
        <end position="33"/>
    </location>
</feature>
<dbReference type="AlphaFoldDB" id="A0ABD2YM42"/>
<proteinExistence type="predicted"/>
<name>A0ABD2YM42_9GENT</name>
<gene>
    <name evidence="2" type="ORF">ACH5RR_032309</name>
</gene>
<feature type="region of interest" description="Disordered" evidence="1">
    <location>
        <begin position="1"/>
        <end position="56"/>
    </location>
</feature>
<evidence type="ECO:0000313" key="3">
    <source>
        <dbReference type="Proteomes" id="UP001630127"/>
    </source>
</evidence>
<accession>A0ABD2YM42</accession>
<reference evidence="2 3" key="1">
    <citation type="submission" date="2024-11" db="EMBL/GenBank/DDBJ databases">
        <title>A near-complete genome assembly of Cinchona calisaya.</title>
        <authorList>
            <person name="Lian D.C."/>
            <person name="Zhao X.W."/>
            <person name="Wei L."/>
        </authorList>
    </citation>
    <scope>NUCLEOTIDE SEQUENCE [LARGE SCALE GENOMIC DNA]</scope>
    <source>
        <tissue evidence="2">Nenye</tissue>
    </source>
</reference>
<protein>
    <submittedName>
        <fullName evidence="2">Uncharacterized protein</fullName>
    </submittedName>
</protein>
<comment type="caution">
    <text evidence="2">The sequence shown here is derived from an EMBL/GenBank/DDBJ whole genome shotgun (WGS) entry which is preliminary data.</text>
</comment>
<evidence type="ECO:0000256" key="1">
    <source>
        <dbReference type="SAM" id="MobiDB-lite"/>
    </source>
</evidence>
<dbReference type="Proteomes" id="UP001630127">
    <property type="component" value="Unassembled WGS sequence"/>
</dbReference>